<sequence>MSLTDKAVMATLAVSGVGVAMSAAVVRLREARDWEATEEKEESTVSTATCDQLWVKVRHLLGGKSELLDAWADHYVGSRNILEKSFRIFGQMFVAPVALVVLDALYERYFDGQMPCLKALAFR</sequence>
<name>R7QFQ8_CHOCR</name>
<organism evidence="1 2">
    <name type="scientific">Chondrus crispus</name>
    <name type="common">Carrageen Irish moss</name>
    <name type="synonym">Polymorpha crispa</name>
    <dbReference type="NCBI Taxonomy" id="2769"/>
    <lineage>
        <taxon>Eukaryota</taxon>
        <taxon>Rhodophyta</taxon>
        <taxon>Florideophyceae</taxon>
        <taxon>Rhodymeniophycidae</taxon>
        <taxon>Gigartinales</taxon>
        <taxon>Gigartinaceae</taxon>
        <taxon>Chondrus</taxon>
    </lineage>
</organism>
<dbReference type="Gramene" id="CDF37362">
    <property type="protein sequence ID" value="CDF37362"/>
    <property type="gene ID" value="CHC_T00005600001"/>
</dbReference>
<dbReference type="GeneID" id="17324898"/>
<evidence type="ECO:0000313" key="1">
    <source>
        <dbReference type="EMBL" id="CDF37362.1"/>
    </source>
</evidence>
<gene>
    <name evidence="1" type="ORF">CHC_T00005600001</name>
</gene>
<reference evidence="2" key="1">
    <citation type="journal article" date="2013" name="Proc. Natl. Acad. Sci. U.S.A.">
        <title>Genome structure and metabolic features in the red seaweed Chondrus crispus shed light on evolution of the Archaeplastida.</title>
        <authorList>
            <person name="Collen J."/>
            <person name="Porcel B."/>
            <person name="Carre W."/>
            <person name="Ball S.G."/>
            <person name="Chaparro C."/>
            <person name="Tonon T."/>
            <person name="Barbeyron T."/>
            <person name="Michel G."/>
            <person name="Noel B."/>
            <person name="Valentin K."/>
            <person name="Elias M."/>
            <person name="Artiguenave F."/>
            <person name="Arun A."/>
            <person name="Aury J.M."/>
            <person name="Barbosa-Neto J.F."/>
            <person name="Bothwell J.H."/>
            <person name="Bouget F.Y."/>
            <person name="Brillet L."/>
            <person name="Cabello-Hurtado F."/>
            <person name="Capella-Gutierrez S."/>
            <person name="Charrier B."/>
            <person name="Cladiere L."/>
            <person name="Cock J.M."/>
            <person name="Coelho S.M."/>
            <person name="Colleoni C."/>
            <person name="Czjzek M."/>
            <person name="Da Silva C."/>
            <person name="Delage L."/>
            <person name="Denoeud F."/>
            <person name="Deschamps P."/>
            <person name="Dittami S.M."/>
            <person name="Gabaldon T."/>
            <person name="Gachon C.M."/>
            <person name="Groisillier A."/>
            <person name="Herve C."/>
            <person name="Jabbari K."/>
            <person name="Katinka M."/>
            <person name="Kloareg B."/>
            <person name="Kowalczyk N."/>
            <person name="Labadie K."/>
            <person name="Leblanc C."/>
            <person name="Lopez P.J."/>
            <person name="McLachlan D.H."/>
            <person name="Meslet-Cladiere L."/>
            <person name="Moustafa A."/>
            <person name="Nehr Z."/>
            <person name="Nyvall Collen P."/>
            <person name="Panaud O."/>
            <person name="Partensky F."/>
            <person name="Poulain J."/>
            <person name="Rensing S.A."/>
            <person name="Rousvoal S."/>
            <person name="Samson G."/>
            <person name="Symeonidi A."/>
            <person name="Weissenbach J."/>
            <person name="Zambounis A."/>
            <person name="Wincker P."/>
            <person name="Boyen C."/>
        </authorList>
    </citation>
    <scope>NUCLEOTIDE SEQUENCE [LARGE SCALE GENOMIC DNA]</scope>
    <source>
        <strain evidence="2">cv. Stackhouse</strain>
    </source>
</reference>
<dbReference type="Proteomes" id="UP000012073">
    <property type="component" value="Unassembled WGS sequence"/>
</dbReference>
<accession>R7QFQ8</accession>
<dbReference type="AlphaFoldDB" id="R7QFQ8"/>
<dbReference type="EMBL" id="HG001833">
    <property type="protein sequence ID" value="CDF37362.1"/>
    <property type="molecule type" value="Genomic_DNA"/>
</dbReference>
<evidence type="ECO:0000313" key="2">
    <source>
        <dbReference type="Proteomes" id="UP000012073"/>
    </source>
</evidence>
<protein>
    <submittedName>
        <fullName evidence="1">Uncharacterized protein</fullName>
    </submittedName>
</protein>
<dbReference type="RefSeq" id="XP_005717181.1">
    <property type="nucleotide sequence ID" value="XM_005717124.1"/>
</dbReference>
<keyword evidence="2" id="KW-1185">Reference proteome</keyword>
<proteinExistence type="predicted"/>
<dbReference type="KEGG" id="ccp:CHC_T00005600001"/>